<evidence type="ECO:0000313" key="3">
    <source>
        <dbReference type="Proteomes" id="UP000199585"/>
    </source>
</evidence>
<dbReference type="STRING" id="245187.SAMN04488003_13012"/>
<proteinExistence type="predicted"/>
<feature type="chain" id="PRO_5011680321" evidence="1">
    <location>
        <begin position="29"/>
        <end position="1134"/>
    </location>
</feature>
<accession>A0A1H8IZG1</accession>
<evidence type="ECO:0000313" key="2">
    <source>
        <dbReference type="EMBL" id="SEN73436.1"/>
    </source>
</evidence>
<dbReference type="AlphaFoldDB" id="A0A1H8IZG1"/>
<sequence>MMMRQFNRGGSVLKALLAATALSGAATATIAQTDTGFAISLNGAPVAGDRAIVERVRTVDIALADADIRVTFDGLGAEPRLDLEQSPGATDGAVVLRSALNYPAYVDRGEMRIVDLAALCGPRVVSVVPVDPNGEVSVDLPQGDDLFVVHRVYDASGRYDETAAQPLGADLPMGSVADVEEGRDTLRRRGIPVFGGAVTVSGASVVQGAQVQALGEILRPDPAGRFVIQRILPQGTYEVDVSVTGPGQSTDLTRDVTIPAADWLAVGTADLTFGTRTGGRDDTSDTYATGRLAGFVNGRTATGYEVTASVDTGEGPLDTLIRDLDEKDPRQLLLRVDPADDYPTFGDDSEIVDLTPTSGKIYVRVAREGNFVQFGDFVAALGDNVFVRNDRTLYGAQAHVESRDQTVFGTPLRQATVHAAQPEQIPQREAFVGTGGSVYFLQQQDIARGTEQLFVQVRDPQSDRIIDSKVLVPGVDYQINYIQGIVTLSRPLSSTSGDGLITSTGSRRDDVVLVAQYEYTPVAGDVDGYATGVRLEGWLTPQLRVGVAGTQDDTGLRDHRLVGGDILFAPSERTYLRIDAAESDGQGIDTLLSFNGGLNSETQAAAAGQGRSLRVEGRADLADLGIAQEGVLGGYAERRDEGFSSLDTQVTETTGDEDLWGVFGDLRVSDASTLKLSYDSYTNETGDEDLEGEAELTTQASERVSYTLGAVRIDRDDAREEGNRTDVAARLTYAFDDSVSAFVIGQKTVDRDGLDRNDRVGLGVIYDTGTGWVIEGEVSDGNQGAGARALAVRTDASGDTQYIGYTLDPERDLDGLDLIGRDRGRVVVGGRRTVSETVSIFGENTYDMFGQRESLTSAYGVTYRANAALTTTIAYEMGQVQDSLSNDFDRHAISVGAAYATEDLTANGRIEYRTEDGTLSDAPLDNDTILTSMDLTYKIDETQRILFSADSLRSRSDQASFRDGDYSDVSLGYALRPIENDRFNMLARYRYLDDQVGQRLDGTDDLGPVQRSHVVSLDASYDVNRFWTLNGKVGYRSAETATDRDATFARNDAALAVIGARYHLVNEWDMLAELRHLALTTADVTETGALIAAFKQINGNVQIGAGYNFSHFSDDLTDLTYDDQGVFLNIVAKY</sequence>
<protein>
    <submittedName>
        <fullName evidence="2">Outer membrane protein beta-barrel domain-containing protein</fullName>
    </submittedName>
</protein>
<feature type="signal peptide" evidence="1">
    <location>
        <begin position="1"/>
        <end position="28"/>
    </location>
</feature>
<gene>
    <name evidence="2" type="ORF">SAMN04488003_13012</name>
</gene>
<dbReference type="EMBL" id="FOCI01000030">
    <property type="protein sequence ID" value="SEN73436.1"/>
    <property type="molecule type" value="Genomic_DNA"/>
</dbReference>
<dbReference type="Proteomes" id="UP000199585">
    <property type="component" value="Unassembled WGS sequence"/>
</dbReference>
<organism evidence="2 3">
    <name type="scientific">Loktanella fryxellensis</name>
    <dbReference type="NCBI Taxonomy" id="245187"/>
    <lineage>
        <taxon>Bacteria</taxon>
        <taxon>Pseudomonadati</taxon>
        <taxon>Pseudomonadota</taxon>
        <taxon>Alphaproteobacteria</taxon>
        <taxon>Rhodobacterales</taxon>
        <taxon>Roseobacteraceae</taxon>
        <taxon>Loktanella</taxon>
    </lineage>
</organism>
<name>A0A1H8IZG1_9RHOB</name>
<keyword evidence="1" id="KW-0732">Signal</keyword>
<reference evidence="2 3" key="1">
    <citation type="submission" date="2016-10" db="EMBL/GenBank/DDBJ databases">
        <authorList>
            <person name="de Groot N.N."/>
        </authorList>
    </citation>
    <scope>NUCLEOTIDE SEQUENCE [LARGE SCALE GENOMIC DNA]</scope>
    <source>
        <strain evidence="2 3">DSM 16213</strain>
    </source>
</reference>
<dbReference type="RefSeq" id="WP_245731619.1">
    <property type="nucleotide sequence ID" value="NZ_FOCI01000030.1"/>
</dbReference>
<evidence type="ECO:0000256" key="1">
    <source>
        <dbReference type="SAM" id="SignalP"/>
    </source>
</evidence>
<keyword evidence="3" id="KW-1185">Reference proteome</keyword>
<dbReference type="SUPFAM" id="SSF56935">
    <property type="entry name" value="Porins"/>
    <property type="match status" value="1"/>
</dbReference>